<accession>A0A9W8HQZ3</accession>
<comment type="caution">
    <text evidence="2">The sequence shown here is derived from an EMBL/GenBank/DDBJ whole genome shotgun (WGS) entry which is preliminary data.</text>
</comment>
<feature type="non-terminal residue" evidence="2">
    <location>
        <position position="1"/>
    </location>
</feature>
<feature type="transmembrane region" description="Helical" evidence="1">
    <location>
        <begin position="198"/>
        <end position="218"/>
    </location>
</feature>
<feature type="transmembrane region" description="Helical" evidence="1">
    <location>
        <begin position="319"/>
        <end position="339"/>
    </location>
</feature>
<dbReference type="InterPro" id="IPR036259">
    <property type="entry name" value="MFS_trans_sf"/>
</dbReference>
<keyword evidence="3" id="KW-1185">Reference proteome</keyword>
<protein>
    <recommendedName>
        <fullName evidence="4">MFS general substrate transporter</fullName>
    </recommendedName>
</protein>
<dbReference type="Proteomes" id="UP001140094">
    <property type="component" value="Unassembled WGS sequence"/>
</dbReference>
<gene>
    <name evidence="2" type="ORF">H4R20_004855</name>
</gene>
<feature type="transmembrane region" description="Helical" evidence="1">
    <location>
        <begin position="165"/>
        <end position="186"/>
    </location>
</feature>
<keyword evidence="1" id="KW-0812">Transmembrane</keyword>
<evidence type="ECO:0000313" key="2">
    <source>
        <dbReference type="EMBL" id="KAJ2798351.1"/>
    </source>
</evidence>
<feature type="transmembrane region" description="Helical" evidence="1">
    <location>
        <begin position="257"/>
        <end position="276"/>
    </location>
</feature>
<dbReference type="AlphaFoldDB" id="A0A9W8HQZ3"/>
<evidence type="ECO:0000313" key="3">
    <source>
        <dbReference type="Proteomes" id="UP001140094"/>
    </source>
</evidence>
<proteinExistence type="predicted"/>
<keyword evidence="1" id="KW-1133">Transmembrane helix</keyword>
<dbReference type="SUPFAM" id="SSF103473">
    <property type="entry name" value="MFS general substrate transporter"/>
    <property type="match status" value="1"/>
</dbReference>
<evidence type="ECO:0000256" key="1">
    <source>
        <dbReference type="SAM" id="Phobius"/>
    </source>
</evidence>
<dbReference type="OrthoDB" id="196103at2759"/>
<organism evidence="2 3">
    <name type="scientific">Coemansia guatemalensis</name>
    <dbReference type="NCBI Taxonomy" id="2761395"/>
    <lineage>
        <taxon>Eukaryota</taxon>
        <taxon>Fungi</taxon>
        <taxon>Fungi incertae sedis</taxon>
        <taxon>Zoopagomycota</taxon>
        <taxon>Kickxellomycotina</taxon>
        <taxon>Kickxellomycetes</taxon>
        <taxon>Kickxellales</taxon>
        <taxon>Kickxellaceae</taxon>
        <taxon>Coemansia</taxon>
    </lineage>
</organism>
<feature type="transmembrane region" description="Helical" evidence="1">
    <location>
        <begin position="141"/>
        <end position="159"/>
    </location>
</feature>
<feature type="transmembrane region" description="Helical" evidence="1">
    <location>
        <begin position="288"/>
        <end position="307"/>
    </location>
</feature>
<sequence length="384" mass="42529">TSTLLFGSVVAGYTTGNMVFHKAATIIDSIGYDFGRVATLVVVLAYPSERWKARALALFLIMEYFSMTIGDLITVSSQASDDTRYKMSIVALSLSCLAPFVSLAIAPVNKIVRNNGVYLIARETTLREEITGTLAIFKNKYMLLLLPYMFSYPFLFSAANVPFPTILAIVLYDVGKIFIVLMSLTLDVQWASRRTRGLVSLAMLVVFCIISSAVTIAIRSKKIDTSTIDPSWSSQHTYEYIMNAAVTNDRVLLLTTYFFAGVASSFVELYGFWVIGTLTNDIKASARFVGTYQSVMSIGGMVGYQLVRGIPHHYTTSNIPTYISFGMTLLSFIPMYFVVRRITDTNDWTLASISNNESTNGSADRSSETITVVADVKYQHLDDN</sequence>
<evidence type="ECO:0008006" key="4">
    <source>
        <dbReference type="Google" id="ProtNLM"/>
    </source>
</evidence>
<reference evidence="2" key="1">
    <citation type="submission" date="2022-07" db="EMBL/GenBank/DDBJ databases">
        <title>Phylogenomic reconstructions and comparative analyses of Kickxellomycotina fungi.</title>
        <authorList>
            <person name="Reynolds N.K."/>
            <person name="Stajich J.E."/>
            <person name="Barry K."/>
            <person name="Grigoriev I.V."/>
            <person name="Crous P."/>
            <person name="Smith M.E."/>
        </authorList>
    </citation>
    <scope>NUCLEOTIDE SEQUENCE</scope>
    <source>
        <strain evidence="2">NRRL 1565</strain>
    </source>
</reference>
<dbReference type="EMBL" id="JANBUO010001419">
    <property type="protein sequence ID" value="KAJ2798351.1"/>
    <property type="molecule type" value="Genomic_DNA"/>
</dbReference>
<keyword evidence="1" id="KW-0472">Membrane</keyword>
<feature type="transmembrane region" description="Helical" evidence="1">
    <location>
        <begin position="87"/>
        <end position="106"/>
    </location>
</feature>
<feature type="transmembrane region" description="Helical" evidence="1">
    <location>
        <begin position="55"/>
        <end position="75"/>
    </location>
</feature>
<name>A0A9W8HQZ3_9FUNG</name>